<dbReference type="RefSeq" id="XP_041197714.1">
    <property type="nucleotide sequence ID" value="XM_041332409.1"/>
</dbReference>
<evidence type="ECO:0000256" key="1">
    <source>
        <dbReference type="SAM" id="MobiDB-lite"/>
    </source>
</evidence>
<evidence type="ECO:0000313" key="2">
    <source>
        <dbReference type="EMBL" id="KAG1823654.1"/>
    </source>
</evidence>
<gene>
    <name evidence="2" type="ORF">BJ212DRAFT_1296229</name>
</gene>
<protein>
    <submittedName>
        <fullName evidence="2">Uncharacterized protein</fullName>
    </submittedName>
</protein>
<feature type="region of interest" description="Disordered" evidence="1">
    <location>
        <begin position="76"/>
        <end position="100"/>
    </location>
</feature>
<dbReference type="GeneID" id="64626426"/>
<comment type="caution">
    <text evidence="2">The sequence shown here is derived from an EMBL/GenBank/DDBJ whole genome shotgun (WGS) entry which is preliminary data.</text>
</comment>
<evidence type="ECO:0000313" key="3">
    <source>
        <dbReference type="Proteomes" id="UP000807769"/>
    </source>
</evidence>
<reference evidence="2" key="1">
    <citation type="journal article" date="2020" name="New Phytol.">
        <title>Comparative genomics reveals dynamic genome evolution in host specialist ectomycorrhizal fungi.</title>
        <authorList>
            <person name="Lofgren L.A."/>
            <person name="Nguyen N.H."/>
            <person name="Vilgalys R."/>
            <person name="Ruytinx J."/>
            <person name="Liao H.L."/>
            <person name="Branco S."/>
            <person name="Kuo A."/>
            <person name="LaButti K."/>
            <person name="Lipzen A."/>
            <person name="Andreopoulos W."/>
            <person name="Pangilinan J."/>
            <person name="Riley R."/>
            <person name="Hundley H."/>
            <person name="Na H."/>
            <person name="Barry K."/>
            <person name="Grigoriev I.V."/>
            <person name="Stajich J.E."/>
            <person name="Kennedy P.G."/>
        </authorList>
    </citation>
    <scope>NUCLEOTIDE SEQUENCE</scope>
    <source>
        <strain evidence="2">MN1</strain>
    </source>
</reference>
<dbReference type="AlphaFoldDB" id="A0A9P7EK61"/>
<name>A0A9P7EK61_9AGAM</name>
<dbReference type="OrthoDB" id="2674237at2759"/>
<dbReference type="EMBL" id="JABBWG010000004">
    <property type="protein sequence ID" value="KAG1823654.1"/>
    <property type="molecule type" value="Genomic_DNA"/>
</dbReference>
<proteinExistence type="predicted"/>
<organism evidence="2 3">
    <name type="scientific">Suillus subaureus</name>
    <dbReference type="NCBI Taxonomy" id="48587"/>
    <lineage>
        <taxon>Eukaryota</taxon>
        <taxon>Fungi</taxon>
        <taxon>Dikarya</taxon>
        <taxon>Basidiomycota</taxon>
        <taxon>Agaricomycotina</taxon>
        <taxon>Agaricomycetes</taxon>
        <taxon>Agaricomycetidae</taxon>
        <taxon>Boletales</taxon>
        <taxon>Suillineae</taxon>
        <taxon>Suillaceae</taxon>
        <taxon>Suillus</taxon>
    </lineage>
</organism>
<keyword evidence="3" id="KW-1185">Reference proteome</keyword>
<dbReference type="Proteomes" id="UP000807769">
    <property type="component" value="Unassembled WGS sequence"/>
</dbReference>
<accession>A0A9P7EK61</accession>
<sequence>MSSNTNYPETQQSKADLQRIYREKEAEGFTELQQAIREVTDGKVDPAKRYETLTKGMTKIRELSCQNKEMRRQLNTAPNSSWGAQGGQTHGVWPGGTTTSPYPPVSGYGALGNNFSTTQYPTQYYPDNAALSNPNFLRGYPGQGRGV</sequence>